<dbReference type="PANTHER" id="PTHR30572:SF18">
    <property type="entry name" value="ABC-TYPE MACROLIDE FAMILY EXPORT SYSTEM PERMEASE COMPONENT 2"/>
    <property type="match status" value="1"/>
</dbReference>
<reference evidence="9 10" key="1">
    <citation type="submission" date="2019-07" db="EMBL/GenBank/DDBJ databases">
        <authorList>
            <person name="Huq M.A."/>
        </authorList>
    </citation>
    <scope>NUCLEOTIDE SEQUENCE [LARGE SCALE GENOMIC DNA]</scope>
    <source>
        <strain evidence="9 10">MAH-19</strain>
    </source>
</reference>
<evidence type="ECO:0000256" key="6">
    <source>
        <dbReference type="SAM" id="Phobius"/>
    </source>
</evidence>
<comment type="caution">
    <text evidence="9">The sequence shown here is derived from an EMBL/GenBank/DDBJ whole genome shotgun (WGS) entry which is preliminary data.</text>
</comment>
<dbReference type="EMBL" id="VLPK01000001">
    <property type="protein sequence ID" value="TSJ44595.1"/>
    <property type="molecule type" value="Genomic_DNA"/>
</dbReference>
<evidence type="ECO:0000256" key="1">
    <source>
        <dbReference type="ARBA" id="ARBA00004651"/>
    </source>
</evidence>
<feature type="transmembrane region" description="Helical" evidence="6">
    <location>
        <begin position="432"/>
        <end position="453"/>
    </location>
</feature>
<evidence type="ECO:0000259" key="8">
    <source>
        <dbReference type="Pfam" id="PF12704"/>
    </source>
</evidence>
<evidence type="ECO:0000313" key="9">
    <source>
        <dbReference type="EMBL" id="TSJ44595.1"/>
    </source>
</evidence>
<evidence type="ECO:0000259" key="7">
    <source>
        <dbReference type="Pfam" id="PF02687"/>
    </source>
</evidence>
<protein>
    <submittedName>
        <fullName evidence="9">FtsX-like permease family protein</fullName>
    </submittedName>
</protein>
<dbReference type="PANTHER" id="PTHR30572">
    <property type="entry name" value="MEMBRANE COMPONENT OF TRANSPORTER-RELATED"/>
    <property type="match status" value="1"/>
</dbReference>
<dbReference type="GO" id="GO:0022857">
    <property type="term" value="F:transmembrane transporter activity"/>
    <property type="evidence" value="ECO:0007669"/>
    <property type="project" value="TreeGrafter"/>
</dbReference>
<feature type="transmembrane region" description="Helical" evidence="6">
    <location>
        <begin position="21"/>
        <end position="42"/>
    </location>
</feature>
<feature type="domain" description="ABC3 transporter permease C-terminal" evidence="7">
    <location>
        <begin position="296"/>
        <end position="411"/>
    </location>
</feature>
<evidence type="ECO:0000256" key="4">
    <source>
        <dbReference type="ARBA" id="ARBA00022989"/>
    </source>
</evidence>
<feature type="domain" description="MacB-like periplasmic core" evidence="8">
    <location>
        <begin position="440"/>
        <end position="613"/>
    </location>
</feature>
<evidence type="ECO:0000256" key="2">
    <source>
        <dbReference type="ARBA" id="ARBA00022475"/>
    </source>
</evidence>
<dbReference type="Pfam" id="PF12704">
    <property type="entry name" value="MacB_PCD"/>
    <property type="match status" value="2"/>
</dbReference>
<dbReference type="PROSITE" id="PS51257">
    <property type="entry name" value="PROKAR_LIPOPROTEIN"/>
    <property type="match status" value="1"/>
</dbReference>
<feature type="transmembrane region" description="Helical" evidence="6">
    <location>
        <begin position="384"/>
        <end position="411"/>
    </location>
</feature>
<organism evidence="9 10">
    <name type="scientific">Mucilaginibacter corticis</name>
    <dbReference type="NCBI Taxonomy" id="2597670"/>
    <lineage>
        <taxon>Bacteria</taxon>
        <taxon>Pseudomonadati</taxon>
        <taxon>Bacteroidota</taxon>
        <taxon>Sphingobacteriia</taxon>
        <taxon>Sphingobacteriales</taxon>
        <taxon>Sphingobacteriaceae</taxon>
        <taxon>Mucilaginibacter</taxon>
    </lineage>
</organism>
<feature type="transmembrane region" description="Helical" evidence="6">
    <location>
        <begin position="336"/>
        <end position="364"/>
    </location>
</feature>
<keyword evidence="2" id="KW-1003">Cell membrane</keyword>
<dbReference type="InterPro" id="IPR025857">
    <property type="entry name" value="MacB_PCD"/>
</dbReference>
<dbReference type="Pfam" id="PF02687">
    <property type="entry name" value="FtsX"/>
    <property type="match status" value="2"/>
</dbReference>
<evidence type="ECO:0000313" key="10">
    <source>
        <dbReference type="Proteomes" id="UP000318733"/>
    </source>
</evidence>
<evidence type="ECO:0000256" key="3">
    <source>
        <dbReference type="ARBA" id="ARBA00022692"/>
    </source>
</evidence>
<dbReference type="OrthoDB" id="1451596at2"/>
<dbReference type="InterPro" id="IPR003838">
    <property type="entry name" value="ABC3_permease_C"/>
</dbReference>
<dbReference type="AlphaFoldDB" id="A0A556MXI2"/>
<sequence>MIRNYIKTAFRSLLKNKGFTTINVLGLAFGLAACLLIVFYVIDELSYDKFNTNANRIYRVNTDIKYGGNASSYAITPPPLAAALKNFPEVAGTIRLLHDGGLRIKKGNENIQEEKVVYSDANVFDVFTLPLIIGDAKTALKDPYCVVVTESTAKKYFNTTHVVGKVLTINNTTPFKITGVMADIPAQSHFNFDFFLSLSSRDEAKSTNWLNYVCSTYILLKPGASAKSVEAKFPALMHNAINTLPNEADMNMDRLEKSGNYFRLNLTPMTEIHLSSNRRYELGVNSSMQYVYIFSAIAIFILLLACINFINLSTARSASRAREVGVRKVLGSPRKYLITQFICESVLITVFATVIAGVIAWLLLPVFNNISGKSLTINLHTLAWWLPFLLITAIMVGVFAGIYPAFFLSSFKPVNVLKGKIATGFKGGNMRGFLITMQFTVSIFLVIGTLVIYNQLNYIQNRDIGFNRNQVLTIKNTGVLNKQARTLKQEIKQLPGVSNATLTSFLPTGKNRNPDAVFVNNVTDPKNALFTEIWTIDDDYLNTTGMKVLKGRNFNKDLPTDSTGILINEAAAKMLGFYNDPLKRKLYSPQPGRVKEYTVLGVVKDFNFNSLRDNITPVVMILGNDNRDLSVRVNTKDLTATLALIRQKWNTLSPGEHFDYSFMDEDFDAAYRAEQRTGTSFLIFTMLAIVIACLGLFGLTAYAAEQRSKEIGIRKILGAEVSAIVAMLSKDLIKLVVIAIVIAIPLAWLVMQKWLQGFAYRQNIQVWVLLLAGTGSLFIAFITISIQCFKAALVNPVKSLKDQ</sequence>
<comment type="subcellular location">
    <subcellularLocation>
        <location evidence="1">Cell membrane</location>
        <topology evidence="1">Multi-pass membrane protein</topology>
    </subcellularLocation>
</comment>
<feature type="transmembrane region" description="Helical" evidence="6">
    <location>
        <begin position="290"/>
        <end position="315"/>
    </location>
</feature>
<name>A0A556MXI2_9SPHI</name>
<evidence type="ECO:0000256" key="5">
    <source>
        <dbReference type="ARBA" id="ARBA00023136"/>
    </source>
</evidence>
<feature type="domain" description="ABC3 transporter permease C-terminal" evidence="7">
    <location>
        <begin position="683"/>
        <end position="790"/>
    </location>
</feature>
<keyword evidence="5 6" id="KW-0472">Membrane</keyword>
<dbReference type="Proteomes" id="UP000318733">
    <property type="component" value="Unassembled WGS sequence"/>
</dbReference>
<dbReference type="RefSeq" id="WP_144248157.1">
    <property type="nucleotide sequence ID" value="NZ_VLPK01000001.1"/>
</dbReference>
<feature type="transmembrane region" description="Helical" evidence="6">
    <location>
        <begin position="766"/>
        <end position="789"/>
    </location>
</feature>
<feature type="transmembrane region" description="Helical" evidence="6">
    <location>
        <begin position="732"/>
        <end position="751"/>
    </location>
</feature>
<accession>A0A556MXI2</accession>
<keyword evidence="3 6" id="KW-0812">Transmembrane</keyword>
<feature type="transmembrane region" description="Helical" evidence="6">
    <location>
        <begin position="681"/>
        <end position="704"/>
    </location>
</feature>
<keyword evidence="4 6" id="KW-1133">Transmembrane helix</keyword>
<dbReference type="InterPro" id="IPR050250">
    <property type="entry name" value="Macrolide_Exporter_MacB"/>
</dbReference>
<gene>
    <name evidence="9" type="ORF">FO440_10600</name>
</gene>
<keyword evidence="10" id="KW-1185">Reference proteome</keyword>
<dbReference type="GO" id="GO:0005886">
    <property type="term" value="C:plasma membrane"/>
    <property type="evidence" value="ECO:0007669"/>
    <property type="project" value="UniProtKB-SubCell"/>
</dbReference>
<proteinExistence type="predicted"/>
<feature type="domain" description="MacB-like periplasmic core" evidence="8">
    <location>
        <begin position="20"/>
        <end position="234"/>
    </location>
</feature>